<organism evidence="2 3">
    <name type="scientific">Teredinibacter turnerae (strain ATCC 39867 / T7901)</name>
    <dbReference type="NCBI Taxonomy" id="377629"/>
    <lineage>
        <taxon>Bacteria</taxon>
        <taxon>Pseudomonadati</taxon>
        <taxon>Pseudomonadota</taxon>
        <taxon>Gammaproteobacteria</taxon>
        <taxon>Cellvibrionales</taxon>
        <taxon>Cellvibrionaceae</taxon>
        <taxon>Teredinibacter</taxon>
    </lineage>
</organism>
<proteinExistence type="predicted"/>
<dbReference type="AlphaFoldDB" id="C5BTT8"/>
<dbReference type="Proteomes" id="UP000009080">
    <property type="component" value="Chromosome"/>
</dbReference>
<evidence type="ECO:0000313" key="2">
    <source>
        <dbReference type="EMBL" id="ACR12556.1"/>
    </source>
</evidence>
<feature type="signal peptide" evidence="1">
    <location>
        <begin position="1"/>
        <end position="18"/>
    </location>
</feature>
<dbReference type="RefSeq" id="WP_015818668.1">
    <property type="nucleotide sequence ID" value="NC_012997.1"/>
</dbReference>
<feature type="chain" id="PRO_5002949117" evidence="1">
    <location>
        <begin position="19"/>
        <end position="135"/>
    </location>
</feature>
<dbReference type="KEGG" id="ttu:TERTU_4011"/>
<keyword evidence="2" id="KW-0449">Lipoprotein</keyword>
<evidence type="ECO:0000313" key="3">
    <source>
        <dbReference type="Proteomes" id="UP000009080"/>
    </source>
</evidence>
<name>C5BTT8_TERTT</name>
<dbReference type="HOGENOM" id="CLU_1884800_0_0_6"/>
<evidence type="ECO:0000256" key="1">
    <source>
        <dbReference type="SAM" id="SignalP"/>
    </source>
</evidence>
<dbReference type="EMBL" id="CP001614">
    <property type="protein sequence ID" value="ACR12556.1"/>
    <property type="molecule type" value="Genomic_DNA"/>
</dbReference>
<dbReference type="eggNOG" id="ENOG5030SXX">
    <property type="taxonomic scope" value="Bacteria"/>
</dbReference>
<dbReference type="PROSITE" id="PS51257">
    <property type="entry name" value="PROKAR_LIPOPROTEIN"/>
    <property type="match status" value="1"/>
</dbReference>
<keyword evidence="3" id="KW-1185">Reference proteome</keyword>
<keyword evidence="1" id="KW-0732">Signal</keyword>
<reference evidence="2 3" key="1">
    <citation type="journal article" date="2009" name="PLoS ONE">
        <title>The complete genome of Teredinibacter turnerae T7901: an intracellular endosymbiont of marine wood-boring bivalves (shipworms).</title>
        <authorList>
            <person name="Yang J.C."/>
            <person name="Madupu R."/>
            <person name="Durkin A.S."/>
            <person name="Ekborg N.A."/>
            <person name="Pedamallu C.S."/>
            <person name="Hostetler J.B."/>
            <person name="Radune D."/>
            <person name="Toms B.S."/>
            <person name="Henrissat B."/>
            <person name="Coutinho P.M."/>
            <person name="Schwarz S."/>
            <person name="Field L."/>
            <person name="Trindade-Silva A.E."/>
            <person name="Soares C.A.G."/>
            <person name="Elshahawi S."/>
            <person name="Hanora A."/>
            <person name="Schmidt E.W."/>
            <person name="Haygood M.G."/>
            <person name="Posfai J."/>
            <person name="Benner J."/>
            <person name="Madinger C."/>
            <person name="Nove J."/>
            <person name="Anton B."/>
            <person name="Chaudhary K."/>
            <person name="Foster J."/>
            <person name="Holman A."/>
            <person name="Kumar S."/>
            <person name="Lessard P.A."/>
            <person name="Luyten Y.A."/>
            <person name="Slatko B."/>
            <person name="Wood N."/>
            <person name="Wu B."/>
            <person name="Teplitski M."/>
            <person name="Mougous J.D."/>
            <person name="Ward N."/>
            <person name="Eisen J.A."/>
            <person name="Badger J.H."/>
            <person name="Distel D.L."/>
        </authorList>
    </citation>
    <scope>NUCLEOTIDE SEQUENCE [LARGE SCALE GENOMIC DNA]</scope>
    <source>
        <strain evidence="3">ATCC 39867 / T7901</strain>
    </source>
</reference>
<gene>
    <name evidence="2" type="ordered locus">TERTU_4011</name>
</gene>
<protein>
    <submittedName>
        <fullName evidence="2">Lipoprotein</fullName>
    </submittedName>
</protein>
<accession>C5BTT8</accession>
<sequence>MKKIYALVFCLLAGCATGGPNSSGGGMGNTVNTMSLLTQFLNAYPQISTALALNRKCNILPEEKANRFEGYVSSINVFMTQTGFIPQSTLNSYQKSWMQTAAEQAELSCSADATERVIGAMGLASTIYQQLGLGA</sequence>